<dbReference type="PROSITE" id="PS51257">
    <property type="entry name" value="PROKAR_LIPOPROTEIN"/>
    <property type="match status" value="1"/>
</dbReference>
<gene>
    <name evidence="2" type="ORF">GCM10007390_50110</name>
</gene>
<keyword evidence="1" id="KW-0175">Coiled coil</keyword>
<organism evidence="2 3">
    <name type="scientific">Persicitalea jodogahamensis</name>
    <dbReference type="NCBI Taxonomy" id="402147"/>
    <lineage>
        <taxon>Bacteria</taxon>
        <taxon>Pseudomonadati</taxon>
        <taxon>Bacteroidota</taxon>
        <taxon>Cytophagia</taxon>
        <taxon>Cytophagales</taxon>
        <taxon>Spirosomataceae</taxon>
        <taxon>Persicitalea</taxon>
    </lineage>
</organism>
<protein>
    <recommendedName>
        <fullName evidence="4">Lipoprotein</fullName>
    </recommendedName>
</protein>
<keyword evidence="3" id="KW-1185">Reference proteome</keyword>
<dbReference type="RefSeq" id="WP_189568919.1">
    <property type="nucleotide sequence ID" value="NZ_BMXF01000009.1"/>
</dbReference>
<evidence type="ECO:0000313" key="2">
    <source>
        <dbReference type="EMBL" id="GHB88065.1"/>
    </source>
</evidence>
<evidence type="ECO:0008006" key="4">
    <source>
        <dbReference type="Google" id="ProtNLM"/>
    </source>
</evidence>
<evidence type="ECO:0000256" key="1">
    <source>
        <dbReference type="SAM" id="Coils"/>
    </source>
</evidence>
<feature type="coiled-coil region" evidence="1">
    <location>
        <begin position="25"/>
        <end position="52"/>
    </location>
</feature>
<dbReference type="Proteomes" id="UP000598271">
    <property type="component" value="Unassembled WGS sequence"/>
</dbReference>
<evidence type="ECO:0000313" key="3">
    <source>
        <dbReference type="Proteomes" id="UP000598271"/>
    </source>
</evidence>
<reference evidence="2 3" key="1">
    <citation type="journal article" date="2014" name="Int. J. Syst. Evol. Microbiol.">
        <title>Complete genome sequence of Corynebacterium casei LMG S-19264T (=DSM 44701T), isolated from a smear-ripened cheese.</title>
        <authorList>
            <consortium name="US DOE Joint Genome Institute (JGI-PGF)"/>
            <person name="Walter F."/>
            <person name="Albersmeier A."/>
            <person name="Kalinowski J."/>
            <person name="Ruckert C."/>
        </authorList>
    </citation>
    <scope>NUCLEOTIDE SEQUENCE [LARGE SCALE GENOMIC DNA]</scope>
    <source>
        <strain evidence="2 3">KCTC 12866</strain>
    </source>
</reference>
<comment type="caution">
    <text evidence="2">The sequence shown here is derived from an EMBL/GenBank/DDBJ whole genome shotgun (WGS) entry which is preliminary data.</text>
</comment>
<dbReference type="AlphaFoldDB" id="A0A8J3GD23"/>
<sequence length="127" mass="14406">MKVTKTLLLIALTVSLVSCDENSVRDEDIDLMAELECQARQLKEQRFQVANELRLRGDSLMKANIPLTEAQKAEEDSLKQTLTEQTGLLATRLTFVMDSLFDAHYKSIEQREAFDVAVAKKLDEICK</sequence>
<proteinExistence type="predicted"/>
<dbReference type="EMBL" id="BMXF01000009">
    <property type="protein sequence ID" value="GHB88065.1"/>
    <property type="molecule type" value="Genomic_DNA"/>
</dbReference>
<accession>A0A8J3GD23</accession>
<name>A0A8J3GD23_9BACT</name>